<dbReference type="InterPro" id="IPR016007">
    <property type="entry name" value="Alpha_rhamnosid"/>
</dbReference>
<evidence type="ECO:0000313" key="9">
    <source>
        <dbReference type="Proteomes" id="UP001610861"/>
    </source>
</evidence>
<dbReference type="InterPro" id="IPR013783">
    <property type="entry name" value="Ig-like_fold"/>
</dbReference>
<evidence type="ECO:0000256" key="1">
    <source>
        <dbReference type="ARBA" id="ARBA00001445"/>
    </source>
</evidence>
<dbReference type="PIRSF" id="PIRSF010631">
    <property type="entry name" value="A-rhamnsds"/>
    <property type="match status" value="1"/>
</dbReference>
<dbReference type="EMBL" id="JBIQWL010000007">
    <property type="protein sequence ID" value="MFH8252023.1"/>
    <property type="molecule type" value="Genomic_DNA"/>
</dbReference>
<keyword evidence="3 8" id="KW-0378">Hydrolase</keyword>
<sequence length="906" mass="98510">MTESRCADLRVEYQRAPRAIGTATPRFSWTVDHAQLAYELEVTDADGRSVWSTGSVGSAASSQISFAGEDLRSDADYRWRVRSIGVYGPTPWAESTFATALLSPAAWSARWVEPDQDDTLVERWSIVDWIRGTGPDTPPRTRLRPARLLRGTVTVGEGVVQARLHASARGVYTAWINGLRAGDEVLAPGFDSYLHRISTQTYDVALRAGENVLAFALADGWWAGRIGLTGSSAQFGTRTALIWQLHVTYADGRVEVIGSDGGMRSATGGWDYADPFVGERFDRRAEPEGWRMPGFDDARWSPVTPIDADRSVLVPFTGEPIRRVAELAPTSITETEEGIVVDFGQVIAGRVRLRLRGLSRGREITLEHTETLDAAGDWFQNIVGIDKDQTDVFVSAGGDDEWEPEFTFHGFRYARVSGLQASLDPSDIVAVVLSSDLEQTGTFTTSDPRLNRLHDNVVWSQRANLLSVPTDCPQRERAGWTGDAQVFAAAATNNALVAPFLSRWLDNLRADQLPDGRVPITSPRSPFDIAEAEHATGIGAIVSSAGWSDAIAFVPWTLYERYGDERVLADNYPAVLAWIDHQRSRARAELPPSLAGVPLSIERRAAQALLYNSGDHFGDWLTPSTIAGRPLHEAIGIAPALTSEYLAPMFQAQTLTLASRMAEVLGKGADAARLAAEAASVRAAFAAEYVDADGRLPVELQGPHAIALSFDMIPADRRAGTAGHLAALVRANGDRLDTGFLSVPYLLDALWDGGHRDLARRLLWQRESPSWLYAVDHSATTIWESWDAIGSDGSVRPVSLNHYAFGCVDDWLYRRVAGLQPTAPGWRRVRIEPDLDAGVESASAHVGTPAGRLAVDWRRSGDEVRVRVAVPSGVDAVLVLGDTTIALTPGATEHVVPVASPLLSVP</sequence>
<evidence type="ECO:0000259" key="4">
    <source>
        <dbReference type="Pfam" id="PF05592"/>
    </source>
</evidence>
<dbReference type="InterPro" id="IPR008902">
    <property type="entry name" value="Rhamnosid_concanavalin"/>
</dbReference>
<protein>
    <recommendedName>
        <fullName evidence="2">alpha-L-rhamnosidase</fullName>
        <ecNumber evidence="2">3.2.1.40</ecNumber>
    </recommendedName>
</protein>
<dbReference type="InterPro" id="IPR035398">
    <property type="entry name" value="Bac_rhamnosid_C"/>
</dbReference>
<dbReference type="GO" id="GO:0016787">
    <property type="term" value="F:hydrolase activity"/>
    <property type="evidence" value="ECO:0007669"/>
    <property type="project" value="UniProtKB-KW"/>
</dbReference>
<dbReference type="PANTHER" id="PTHR33307:SF6">
    <property type="entry name" value="ALPHA-RHAMNOSIDASE (EUROFUNG)-RELATED"/>
    <property type="match status" value="1"/>
</dbReference>
<dbReference type="InterPro" id="IPR008928">
    <property type="entry name" value="6-hairpin_glycosidase_sf"/>
</dbReference>
<dbReference type="Pfam" id="PF05592">
    <property type="entry name" value="Bac_rhamnosid"/>
    <property type="match status" value="1"/>
</dbReference>
<dbReference type="Pfam" id="PF25788">
    <property type="entry name" value="Ig_Rha78A_N"/>
    <property type="match status" value="1"/>
</dbReference>
<dbReference type="EC" id="3.2.1.40" evidence="2"/>
<evidence type="ECO:0000259" key="6">
    <source>
        <dbReference type="Pfam" id="PF17389"/>
    </source>
</evidence>
<dbReference type="RefSeq" id="WP_397557476.1">
    <property type="nucleotide sequence ID" value="NZ_JBIQWL010000007.1"/>
</dbReference>
<dbReference type="PANTHER" id="PTHR33307">
    <property type="entry name" value="ALPHA-RHAMNOSIDASE (EUROFUNG)"/>
    <property type="match status" value="1"/>
</dbReference>
<feature type="domain" description="Alpha-L-rhamnosidase C-terminal" evidence="7">
    <location>
        <begin position="818"/>
        <end position="884"/>
    </location>
</feature>
<dbReference type="Pfam" id="PF17390">
    <property type="entry name" value="Bac_rhamnosid_C"/>
    <property type="match status" value="1"/>
</dbReference>
<dbReference type="Gene3D" id="2.60.420.10">
    <property type="entry name" value="Maltose phosphorylase, domain 3"/>
    <property type="match status" value="1"/>
</dbReference>
<feature type="domain" description="Alpha-L-rhamnosidase concanavalin-like" evidence="4">
    <location>
        <begin position="336"/>
        <end position="433"/>
    </location>
</feature>
<evidence type="ECO:0000256" key="3">
    <source>
        <dbReference type="ARBA" id="ARBA00022801"/>
    </source>
</evidence>
<dbReference type="Gene3D" id="2.60.120.260">
    <property type="entry name" value="Galactose-binding domain-like"/>
    <property type="match status" value="2"/>
</dbReference>
<dbReference type="SUPFAM" id="SSF48208">
    <property type="entry name" value="Six-hairpin glycosidases"/>
    <property type="match status" value="1"/>
</dbReference>
<evidence type="ECO:0000256" key="2">
    <source>
        <dbReference type="ARBA" id="ARBA00012652"/>
    </source>
</evidence>
<reference evidence="8 9" key="1">
    <citation type="submission" date="2024-09" db="EMBL/GenBank/DDBJ databases">
        <authorList>
            <person name="Pan X."/>
        </authorList>
    </citation>
    <scope>NUCLEOTIDE SEQUENCE [LARGE SCALE GENOMIC DNA]</scope>
    <source>
        <strain evidence="8 9">B2969</strain>
    </source>
</reference>
<evidence type="ECO:0000313" key="8">
    <source>
        <dbReference type="EMBL" id="MFH8252023.1"/>
    </source>
</evidence>
<feature type="domain" description="Bacterial alpha-L-rhamnosidase N-terminal" evidence="5">
    <location>
        <begin position="159"/>
        <end position="324"/>
    </location>
</feature>
<proteinExistence type="predicted"/>
<keyword evidence="9" id="KW-1185">Reference proteome</keyword>
<dbReference type="Gene3D" id="1.50.10.10">
    <property type="match status" value="1"/>
</dbReference>
<comment type="caution">
    <text evidence="8">The sequence shown here is derived from an EMBL/GenBank/DDBJ whole genome shotgun (WGS) entry which is preliminary data.</text>
</comment>
<evidence type="ECO:0000259" key="7">
    <source>
        <dbReference type="Pfam" id="PF17390"/>
    </source>
</evidence>
<evidence type="ECO:0000259" key="5">
    <source>
        <dbReference type="Pfam" id="PF08531"/>
    </source>
</evidence>
<feature type="domain" description="Alpha-L-rhamnosidase six-hairpin glycosidase" evidence="6">
    <location>
        <begin position="438"/>
        <end position="816"/>
    </location>
</feature>
<gene>
    <name evidence="8" type="ORF">ACH3VR_16790</name>
</gene>
<comment type="catalytic activity">
    <reaction evidence="1">
        <text>Hydrolysis of terminal non-reducing alpha-L-rhamnose residues in alpha-L-rhamnosides.</text>
        <dbReference type="EC" id="3.2.1.40"/>
    </reaction>
</comment>
<dbReference type="Proteomes" id="UP001610861">
    <property type="component" value="Unassembled WGS sequence"/>
</dbReference>
<accession>A0ABW7QAV8</accession>
<dbReference type="Pfam" id="PF08531">
    <property type="entry name" value="Bac_rhamnosid_N"/>
    <property type="match status" value="1"/>
</dbReference>
<dbReference type="InterPro" id="IPR013737">
    <property type="entry name" value="Bac_rhamnosid_N"/>
</dbReference>
<dbReference type="InterPro" id="IPR012341">
    <property type="entry name" value="6hp_glycosidase-like_sf"/>
</dbReference>
<dbReference type="Gene3D" id="2.60.40.10">
    <property type="entry name" value="Immunoglobulins"/>
    <property type="match status" value="1"/>
</dbReference>
<name>A0ABW7QAV8_9MICO</name>
<dbReference type="InterPro" id="IPR035396">
    <property type="entry name" value="Bac_rhamnosid6H"/>
</dbReference>
<organism evidence="8 9">
    <name type="scientific">Microbacterium alkaliflavum</name>
    <dbReference type="NCBI Taxonomy" id="3248839"/>
    <lineage>
        <taxon>Bacteria</taxon>
        <taxon>Bacillati</taxon>
        <taxon>Actinomycetota</taxon>
        <taxon>Actinomycetes</taxon>
        <taxon>Micrococcales</taxon>
        <taxon>Microbacteriaceae</taxon>
        <taxon>Microbacterium</taxon>
    </lineage>
</organism>
<dbReference type="Pfam" id="PF17389">
    <property type="entry name" value="Bac_rhamnosid6H"/>
    <property type="match status" value="1"/>
</dbReference>